<keyword evidence="2" id="KW-1185">Reference proteome</keyword>
<dbReference type="RefSeq" id="WP_157298843.1">
    <property type="nucleotide sequence ID" value="NZ_BAAAZB010000005.1"/>
</dbReference>
<comment type="caution">
    <text evidence="1">The sequence shown here is derived from an EMBL/GenBank/DDBJ whole genome shotgun (WGS) entry which is preliminary data.</text>
</comment>
<protein>
    <recommendedName>
        <fullName evidence="3">eRF1 domain-containing protein</fullName>
    </recommendedName>
</protein>
<dbReference type="OrthoDB" id="4393931at2"/>
<dbReference type="Pfam" id="PF18845">
    <property type="entry name" value="baeRF_family3"/>
    <property type="match status" value="1"/>
</dbReference>
<proteinExistence type="predicted"/>
<organism evidence="1 2">
    <name type="scientific">Chitinophaga oryziterrae</name>
    <dbReference type="NCBI Taxonomy" id="1031224"/>
    <lineage>
        <taxon>Bacteria</taxon>
        <taxon>Pseudomonadati</taxon>
        <taxon>Bacteroidota</taxon>
        <taxon>Chitinophagia</taxon>
        <taxon>Chitinophagales</taxon>
        <taxon>Chitinophagaceae</taxon>
        <taxon>Chitinophaga</taxon>
    </lineage>
</organism>
<evidence type="ECO:0000313" key="1">
    <source>
        <dbReference type="EMBL" id="MVT40217.1"/>
    </source>
</evidence>
<dbReference type="InterPro" id="IPR041289">
    <property type="entry name" value="Bact_RF_family3"/>
</dbReference>
<gene>
    <name evidence="1" type="ORF">GO495_06465</name>
</gene>
<dbReference type="EMBL" id="WRXO01000001">
    <property type="protein sequence ID" value="MVT40217.1"/>
    <property type="molecule type" value="Genomic_DNA"/>
</dbReference>
<sequence length="384" mass="44310">MEKTIIDNRVLTGEELIRLVQKEKGNICISIIVPTHKLSPERRVDRLQVEKAVMEAKKYLSYNYGKEEIKPLQQSIDELFGQVDFNHNSEGIGLYVSANIKELVQFHFPVREKVIINRSFEIRDLLYQAYYSLPYYTLLLTEKEARLFGGRLNSLSEIKDNDFPKIYVDDYEYARPSRGSSSVGNAFVREFEREKSQLEEIRFQHFSEAVDDGLKHYLTNHNIPLIIAGAKKDLSYFKMVNHHNKNIISELPGNYSHITTTELGKMTFELLRSFMDQSKQQLITDFEEKIGQGRGITGVPEIWKAAKEGNALKLLVEKDFSRPGFLTEKNEYNLHSQSPLKPHQVLADAINDLMEIVLEKNGQVILLENGTLQAHQRIGLITRY</sequence>
<dbReference type="Proteomes" id="UP000468388">
    <property type="component" value="Unassembled WGS sequence"/>
</dbReference>
<name>A0A6N8J4R4_9BACT</name>
<dbReference type="AlphaFoldDB" id="A0A6N8J4R4"/>
<evidence type="ECO:0008006" key="3">
    <source>
        <dbReference type="Google" id="ProtNLM"/>
    </source>
</evidence>
<evidence type="ECO:0000313" key="2">
    <source>
        <dbReference type="Proteomes" id="UP000468388"/>
    </source>
</evidence>
<reference evidence="1 2" key="1">
    <citation type="submission" date="2019-12" db="EMBL/GenBank/DDBJ databases">
        <title>The draft genomic sequence of strain Chitinophaga oryziterrae JCM 16595.</title>
        <authorList>
            <person name="Zhang X."/>
        </authorList>
    </citation>
    <scope>NUCLEOTIDE SEQUENCE [LARGE SCALE GENOMIC DNA]</scope>
    <source>
        <strain evidence="1 2">JCM 16595</strain>
    </source>
</reference>
<accession>A0A6N8J4R4</accession>